<reference evidence="1 2" key="1">
    <citation type="journal article" date="2023" name="Mol. Phylogenet. Evol.">
        <title>Genome-scale phylogeny and comparative genomics of the fungal order Sordariales.</title>
        <authorList>
            <person name="Hensen N."/>
            <person name="Bonometti L."/>
            <person name="Westerberg I."/>
            <person name="Brannstrom I.O."/>
            <person name="Guillou S."/>
            <person name="Cros-Aarteil S."/>
            <person name="Calhoun S."/>
            <person name="Haridas S."/>
            <person name="Kuo A."/>
            <person name="Mondo S."/>
            <person name="Pangilinan J."/>
            <person name="Riley R."/>
            <person name="LaButti K."/>
            <person name="Andreopoulos B."/>
            <person name="Lipzen A."/>
            <person name="Chen C."/>
            <person name="Yan M."/>
            <person name="Daum C."/>
            <person name="Ng V."/>
            <person name="Clum A."/>
            <person name="Steindorff A."/>
            <person name="Ohm R.A."/>
            <person name="Martin F."/>
            <person name="Silar P."/>
            <person name="Natvig D.O."/>
            <person name="Lalanne C."/>
            <person name="Gautier V."/>
            <person name="Ament-Velasquez S.L."/>
            <person name="Kruys A."/>
            <person name="Hutchinson M.I."/>
            <person name="Powell A.J."/>
            <person name="Barry K."/>
            <person name="Miller A.N."/>
            <person name="Grigoriev I.V."/>
            <person name="Debuchy R."/>
            <person name="Gladieux P."/>
            <person name="Hiltunen Thoren M."/>
            <person name="Johannesson H."/>
        </authorList>
    </citation>
    <scope>NUCLEOTIDE SEQUENCE [LARGE SCALE GENOMIC DNA]</scope>
    <source>
        <strain evidence="1 2">FGSC 10403</strain>
    </source>
</reference>
<proteinExistence type="predicted"/>
<sequence>MELNMVCYTVAIAVACLLTSKPLLLASVFCQRLFLDLTLPWVDNVYRPPAESTYSPQLSQLRECGIALSVSALWLTLDIA</sequence>
<dbReference type="RefSeq" id="XP_062692460.1">
    <property type="nucleotide sequence ID" value="XM_062834881.1"/>
</dbReference>
<dbReference type="Proteomes" id="UP001285908">
    <property type="component" value="Unassembled WGS sequence"/>
</dbReference>
<keyword evidence="2" id="KW-1185">Reference proteome</keyword>
<dbReference type="GeneID" id="87872503"/>
<dbReference type="AlphaFoldDB" id="A0AAJ0MRA0"/>
<evidence type="ECO:0000313" key="2">
    <source>
        <dbReference type="Proteomes" id="UP001285908"/>
    </source>
</evidence>
<gene>
    <name evidence="1" type="ORF">B0T23DRAFT_315790</name>
</gene>
<organism evidence="1 2">
    <name type="scientific">Neurospora hispaniola</name>
    <dbReference type="NCBI Taxonomy" id="588809"/>
    <lineage>
        <taxon>Eukaryota</taxon>
        <taxon>Fungi</taxon>
        <taxon>Dikarya</taxon>
        <taxon>Ascomycota</taxon>
        <taxon>Pezizomycotina</taxon>
        <taxon>Sordariomycetes</taxon>
        <taxon>Sordariomycetidae</taxon>
        <taxon>Sordariales</taxon>
        <taxon>Sordariaceae</taxon>
        <taxon>Neurospora</taxon>
    </lineage>
</organism>
<comment type="caution">
    <text evidence="1">The sequence shown here is derived from an EMBL/GenBank/DDBJ whole genome shotgun (WGS) entry which is preliminary data.</text>
</comment>
<protein>
    <submittedName>
        <fullName evidence="1">Uncharacterized protein</fullName>
    </submittedName>
</protein>
<evidence type="ECO:0000313" key="1">
    <source>
        <dbReference type="EMBL" id="KAK3492002.1"/>
    </source>
</evidence>
<accession>A0AAJ0MRA0</accession>
<dbReference type="EMBL" id="JAULSX010000004">
    <property type="protein sequence ID" value="KAK3492002.1"/>
    <property type="molecule type" value="Genomic_DNA"/>
</dbReference>
<name>A0AAJ0MRA0_9PEZI</name>